<dbReference type="GO" id="GO:0016787">
    <property type="term" value="F:hydrolase activity"/>
    <property type="evidence" value="ECO:0007669"/>
    <property type="project" value="UniProtKB-KW"/>
</dbReference>
<proteinExistence type="inferred from homology"/>
<dbReference type="InterPro" id="IPR025092">
    <property type="entry name" value="Glyco_hydro_66"/>
</dbReference>
<dbReference type="RefSeq" id="WP_315624761.1">
    <property type="nucleotide sequence ID" value="NZ_JAUHMF010000001.1"/>
</dbReference>
<keyword evidence="3" id="KW-0378">Hydrolase</keyword>
<evidence type="ECO:0000313" key="3">
    <source>
        <dbReference type="EMBL" id="MDT8898115.1"/>
    </source>
</evidence>
<dbReference type="Proteomes" id="UP001254165">
    <property type="component" value="Unassembled WGS sequence"/>
</dbReference>
<keyword evidence="2" id="KW-0732">Signal</keyword>
<dbReference type="EMBL" id="JAUHMF010000001">
    <property type="protein sequence ID" value="MDT8898115.1"/>
    <property type="molecule type" value="Genomic_DNA"/>
</dbReference>
<dbReference type="InterPro" id="IPR013780">
    <property type="entry name" value="Glyco_hydro_b"/>
</dbReference>
<sequence length="553" mass="62866">MTQSAVTIDGVEFPRAFFRPGEPVVWSVRVRNEAMDALPVSVKARVVFMAQPLVELQRTLTLSMGIKSLEFVWHPTPEAPRGYGLDVTVSTSDGRTLAAHSTAFDVLEHWTQMPRYGFLSDFQPNRPNIEAVFRSIQTYRLNALQFYDWMYRHEQFLTEQEPYQDPLGRTLSRRTVDTMITAAHARGIAAMPYTAIYAASMAFYHQHVDWALYRSNGQPYLLGENFLVYMDPRPSSPWSQHLLAQFDEILTQTDFDGIHLDQYGDPKDAYDVQGNHFNLAEPLAALINLTREHVRRLRPEGAVVFNAVGNWPIETVAAAGQDIVYIEVWPPYTSFQDLHHLIVQAQHLSGGKAVVLAAYIDPRYEVNARLMDAIILASGGSHIEFGEEEGYLADPYFPNYKTLSPSLGETLRRYQEFAIRYQNFFGPTTREATTDYAPRIILPGLETSPSLQWNKVYPLVRESDSFTAINLINLVGLSTGEWNQPITQIPTTIIGQPVVLEKVPRAVRQVWWASPDFPNFVLSPLPFTLAEGELRFQIPALHYWGLILIEWSQ</sequence>
<dbReference type="InterPro" id="IPR013783">
    <property type="entry name" value="Ig-like_fold"/>
</dbReference>
<keyword evidence="4" id="KW-1185">Reference proteome</keyword>
<name>A0ABU3NMN9_9CHLR</name>
<evidence type="ECO:0000256" key="1">
    <source>
        <dbReference type="ARBA" id="ARBA00010837"/>
    </source>
</evidence>
<comment type="caution">
    <text evidence="3">The sequence shown here is derived from an EMBL/GenBank/DDBJ whole genome shotgun (WGS) entry which is preliminary data.</text>
</comment>
<dbReference type="Gene3D" id="2.60.40.10">
    <property type="entry name" value="Immunoglobulins"/>
    <property type="match status" value="1"/>
</dbReference>
<dbReference type="Gene3D" id="3.20.20.80">
    <property type="entry name" value="Glycosidases"/>
    <property type="match status" value="1"/>
</dbReference>
<organism evidence="3 4">
    <name type="scientific">Thermanaerothrix solaris</name>
    <dbReference type="NCBI Taxonomy" id="3058434"/>
    <lineage>
        <taxon>Bacteria</taxon>
        <taxon>Bacillati</taxon>
        <taxon>Chloroflexota</taxon>
        <taxon>Anaerolineae</taxon>
        <taxon>Anaerolineales</taxon>
        <taxon>Anaerolineaceae</taxon>
        <taxon>Thermanaerothrix</taxon>
    </lineage>
</organism>
<gene>
    <name evidence="3" type="ORF">QYE77_07515</name>
</gene>
<reference evidence="3 4" key="1">
    <citation type="submission" date="2023-07" db="EMBL/GenBank/DDBJ databases">
        <title>Novel species of Thermanaerothrix with wide hydrolytic capabilities.</title>
        <authorList>
            <person name="Zayulina K.S."/>
            <person name="Podosokorskaya O.A."/>
            <person name="Elcheninov A.G."/>
        </authorList>
    </citation>
    <scope>NUCLEOTIDE SEQUENCE [LARGE SCALE GENOMIC DNA]</scope>
    <source>
        <strain evidence="3 4">4228-RoL</strain>
    </source>
</reference>
<accession>A0ABU3NMN9</accession>
<comment type="similarity">
    <text evidence="1">Belongs to the glycosyl hydrolase 66 family.</text>
</comment>
<dbReference type="CDD" id="cd14745">
    <property type="entry name" value="GH66"/>
    <property type="match status" value="1"/>
</dbReference>
<evidence type="ECO:0000256" key="2">
    <source>
        <dbReference type="ARBA" id="ARBA00022729"/>
    </source>
</evidence>
<dbReference type="Pfam" id="PF13199">
    <property type="entry name" value="Glyco_hydro_66"/>
    <property type="match status" value="1"/>
</dbReference>
<evidence type="ECO:0000313" key="4">
    <source>
        <dbReference type="Proteomes" id="UP001254165"/>
    </source>
</evidence>
<dbReference type="Gene3D" id="2.60.40.1180">
    <property type="entry name" value="Golgi alpha-mannosidase II"/>
    <property type="match status" value="1"/>
</dbReference>
<protein>
    <submittedName>
        <fullName evidence="3">Glycoside hydrolase family 66 protein</fullName>
    </submittedName>
</protein>